<protein>
    <submittedName>
        <fullName evidence="1">Uncharacterized protein</fullName>
    </submittedName>
</protein>
<organism evidence="1 2">
    <name type="scientific">Rhodococcoides kyotonense</name>
    <dbReference type="NCBI Taxonomy" id="398843"/>
    <lineage>
        <taxon>Bacteria</taxon>
        <taxon>Bacillati</taxon>
        <taxon>Actinomycetota</taxon>
        <taxon>Actinomycetes</taxon>
        <taxon>Mycobacteriales</taxon>
        <taxon>Nocardiaceae</taxon>
        <taxon>Rhodococcoides</taxon>
    </lineage>
</organism>
<reference evidence="2" key="1">
    <citation type="submission" date="2017-06" db="EMBL/GenBank/DDBJ databases">
        <authorList>
            <person name="Varghese N."/>
            <person name="Submissions S."/>
        </authorList>
    </citation>
    <scope>NUCLEOTIDE SEQUENCE [LARGE SCALE GENOMIC DNA]</scope>
    <source>
        <strain evidence="2">JCM 23211</strain>
    </source>
</reference>
<dbReference type="Proteomes" id="UP000198327">
    <property type="component" value="Unassembled WGS sequence"/>
</dbReference>
<accession>A0A239FMQ7</accession>
<dbReference type="AlphaFoldDB" id="A0A239FMQ7"/>
<proteinExistence type="predicted"/>
<keyword evidence="2" id="KW-1185">Reference proteome</keyword>
<dbReference type="EMBL" id="FZOW01000003">
    <property type="protein sequence ID" value="SNS57493.1"/>
    <property type="molecule type" value="Genomic_DNA"/>
</dbReference>
<gene>
    <name evidence="1" type="ORF">SAMN05421642_103347</name>
</gene>
<name>A0A239FMQ7_9NOCA</name>
<evidence type="ECO:0000313" key="2">
    <source>
        <dbReference type="Proteomes" id="UP000198327"/>
    </source>
</evidence>
<sequence>MPSASRTDHLTAGHTQWIVTLIPWFVADGAHPATHADNLA</sequence>
<evidence type="ECO:0000313" key="1">
    <source>
        <dbReference type="EMBL" id="SNS57493.1"/>
    </source>
</evidence>